<feature type="transmembrane region" description="Helical" evidence="1">
    <location>
        <begin position="7"/>
        <end position="29"/>
    </location>
</feature>
<dbReference type="STRING" id="113653.GAH_00675"/>
<accession>A0A0F7DC02</accession>
<keyword evidence="1" id="KW-0472">Membrane</keyword>
<feature type="transmembrane region" description="Helical" evidence="1">
    <location>
        <begin position="41"/>
        <end position="61"/>
    </location>
</feature>
<feature type="transmembrane region" description="Helical" evidence="1">
    <location>
        <begin position="122"/>
        <end position="140"/>
    </location>
</feature>
<evidence type="ECO:0000313" key="3">
    <source>
        <dbReference type="Proteomes" id="UP000034723"/>
    </source>
</evidence>
<dbReference type="OrthoDB" id="384846at2157"/>
<feature type="transmembrane region" description="Helical" evidence="1">
    <location>
        <begin position="70"/>
        <end position="87"/>
    </location>
</feature>
<dbReference type="Gene3D" id="1.20.1250.20">
    <property type="entry name" value="MFS general substrate transporter like domains"/>
    <property type="match status" value="1"/>
</dbReference>
<dbReference type="KEGG" id="gah:GAH_00675"/>
<feature type="transmembrane region" description="Helical" evidence="1">
    <location>
        <begin position="146"/>
        <end position="164"/>
    </location>
</feature>
<dbReference type="SUPFAM" id="SSF103473">
    <property type="entry name" value="MFS general substrate transporter"/>
    <property type="match status" value="1"/>
</dbReference>
<keyword evidence="1" id="KW-0812">Transmembrane</keyword>
<proteinExistence type="predicted"/>
<keyword evidence="3" id="KW-1185">Reference proteome</keyword>
<feature type="transmembrane region" description="Helical" evidence="1">
    <location>
        <begin position="231"/>
        <end position="250"/>
    </location>
</feature>
<dbReference type="AlphaFoldDB" id="A0A0F7DC02"/>
<dbReference type="InParanoid" id="A0A0F7DC02"/>
<dbReference type="Proteomes" id="UP000034723">
    <property type="component" value="Chromosome"/>
</dbReference>
<name>A0A0F7DC02_9EURY</name>
<dbReference type="InterPro" id="IPR036259">
    <property type="entry name" value="MFS_trans_sf"/>
</dbReference>
<protein>
    <recommendedName>
        <fullName evidence="4">Major Facilitator Superfamily</fullName>
    </recommendedName>
</protein>
<feature type="transmembrane region" description="Helical" evidence="1">
    <location>
        <begin position="286"/>
        <end position="303"/>
    </location>
</feature>
<sequence>MKSETTGAVLVFSYGCYLLSFQNLGPVLVNFANAEGVDVFWLVNWIYVSHIAGIAFSAALLDRVVRRMELIKIMMVVLVLTVLAAAVDVRAAIVSGFLAGIIVVASGSFLARHVVPWNRGKVFAIGASLANFYYFLFLSGERLGHLVLLSTLPLLLVLLLPRFDFAYRSAHVNRDFVFYTVPVFTFYLLGGIMYGVMEPVFRENGISVHVLFYAFAILVAGYLYDRFGRKLTSIFGILFLTASFIMFPVYLQPSAYLIQLSYAFIDVFAMIIWADLSNFGSEARQYGLGMIIIASSIFFGFMLSRHVGYPVNTALSAILLTLSAFLIGTLREPLTSPEDYVRWLGRR</sequence>
<feature type="transmembrane region" description="Helical" evidence="1">
    <location>
        <begin position="256"/>
        <end position="274"/>
    </location>
</feature>
<dbReference type="GeneID" id="24803255"/>
<keyword evidence="1" id="KW-1133">Transmembrane helix</keyword>
<organism evidence="2 3">
    <name type="scientific">Geoglobus ahangari</name>
    <dbReference type="NCBI Taxonomy" id="113653"/>
    <lineage>
        <taxon>Archaea</taxon>
        <taxon>Methanobacteriati</taxon>
        <taxon>Methanobacteriota</taxon>
        <taxon>Archaeoglobi</taxon>
        <taxon>Archaeoglobales</taxon>
        <taxon>Archaeoglobaceae</taxon>
        <taxon>Geoglobus</taxon>
    </lineage>
</organism>
<feature type="transmembrane region" description="Helical" evidence="1">
    <location>
        <begin position="309"/>
        <end position="330"/>
    </location>
</feature>
<dbReference type="EMBL" id="CP011267">
    <property type="protein sequence ID" value="AKG91986.1"/>
    <property type="molecule type" value="Genomic_DNA"/>
</dbReference>
<feature type="transmembrane region" description="Helical" evidence="1">
    <location>
        <begin position="93"/>
        <end position="110"/>
    </location>
</feature>
<dbReference type="HOGENOM" id="CLU_793669_0_0_2"/>
<dbReference type="RefSeq" id="WP_048094685.1">
    <property type="nucleotide sequence ID" value="NZ_CP011267.1"/>
</dbReference>
<evidence type="ECO:0000256" key="1">
    <source>
        <dbReference type="SAM" id="Phobius"/>
    </source>
</evidence>
<feature type="transmembrane region" description="Helical" evidence="1">
    <location>
        <begin position="206"/>
        <end position="224"/>
    </location>
</feature>
<feature type="transmembrane region" description="Helical" evidence="1">
    <location>
        <begin position="176"/>
        <end position="194"/>
    </location>
</feature>
<dbReference type="PROSITE" id="PS51257">
    <property type="entry name" value="PROKAR_LIPOPROTEIN"/>
    <property type="match status" value="1"/>
</dbReference>
<evidence type="ECO:0008006" key="4">
    <source>
        <dbReference type="Google" id="ProtNLM"/>
    </source>
</evidence>
<gene>
    <name evidence="2" type="ORF">GAH_00675</name>
</gene>
<reference evidence="2 3" key="1">
    <citation type="submission" date="2015-04" db="EMBL/GenBank/DDBJ databases">
        <title>The complete genome sequence of the hyperthermophilic, obligate iron-reducing archaeon Geoglobus ahangari strain 234T.</title>
        <authorList>
            <person name="Manzella M.P."/>
            <person name="Holmes D.E."/>
            <person name="Rocheleau J.M."/>
            <person name="Chung A."/>
            <person name="Reguera G."/>
            <person name="Kashefi K."/>
        </authorList>
    </citation>
    <scope>NUCLEOTIDE SEQUENCE [LARGE SCALE GENOMIC DNA]</scope>
    <source>
        <strain evidence="2 3">234</strain>
    </source>
</reference>
<evidence type="ECO:0000313" key="2">
    <source>
        <dbReference type="EMBL" id="AKG91986.1"/>
    </source>
</evidence>